<dbReference type="PANTHER" id="PTHR30193">
    <property type="entry name" value="ABC TRANSPORTER PERMEASE PROTEIN"/>
    <property type="match status" value="1"/>
</dbReference>
<proteinExistence type="inferred from homology"/>
<feature type="transmembrane region" description="Helical" evidence="7">
    <location>
        <begin position="114"/>
        <end position="135"/>
    </location>
</feature>
<comment type="subcellular location">
    <subcellularLocation>
        <location evidence="1 7">Cell membrane</location>
        <topology evidence="1 7">Multi-pass membrane protein</topology>
    </subcellularLocation>
</comment>
<evidence type="ECO:0000256" key="4">
    <source>
        <dbReference type="ARBA" id="ARBA00022692"/>
    </source>
</evidence>
<organism evidence="9 10">
    <name type="scientific">Thermobaculum terrenum (strain ATCC BAA-798 / CCMEE 7001 / YNP1)</name>
    <dbReference type="NCBI Taxonomy" id="525904"/>
    <lineage>
        <taxon>Bacteria</taxon>
        <taxon>Bacillati</taxon>
        <taxon>Chloroflexota</taxon>
        <taxon>Chloroflexia</taxon>
        <taxon>Candidatus Thermobaculales</taxon>
        <taxon>Candidatus Thermobaculaceae</taxon>
        <taxon>Thermobaculum</taxon>
    </lineage>
</organism>
<feature type="transmembrane region" description="Helical" evidence="7">
    <location>
        <begin position="256"/>
        <end position="273"/>
    </location>
</feature>
<dbReference type="Proteomes" id="UP000000323">
    <property type="component" value="Chromosome 1"/>
</dbReference>
<evidence type="ECO:0000256" key="7">
    <source>
        <dbReference type="RuleBase" id="RU363032"/>
    </source>
</evidence>
<protein>
    <submittedName>
        <fullName evidence="9">Binding-protein-dependent transport systems inner membrane component</fullName>
    </submittedName>
</protein>
<feature type="transmembrane region" description="Helical" evidence="7">
    <location>
        <begin position="171"/>
        <end position="192"/>
    </location>
</feature>
<dbReference type="CDD" id="cd06261">
    <property type="entry name" value="TM_PBP2"/>
    <property type="match status" value="1"/>
</dbReference>
<keyword evidence="6 7" id="KW-0472">Membrane</keyword>
<dbReference type="AlphaFoldDB" id="D1CE29"/>
<feature type="domain" description="ABC transmembrane type-1" evidence="8">
    <location>
        <begin position="73"/>
        <end position="299"/>
    </location>
</feature>
<name>D1CE29_THET1</name>
<dbReference type="RefSeq" id="WP_012874220.1">
    <property type="nucleotide sequence ID" value="NC_013525.1"/>
</dbReference>
<keyword evidence="5 7" id="KW-1133">Transmembrane helix</keyword>
<feature type="transmembrane region" description="Helical" evidence="7">
    <location>
        <begin position="222"/>
        <end position="244"/>
    </location>
</feature>
<dbReference type="EMBL" id="CP001825">
    <property type="protein sequence ID" value="ACZ41185.1"/>
    <property type="molecule type" value="Genomic_DNA"/>
</dbReference>
<reference evidence="10" key="1">
    <citation type="journal article" date="2010" name="Stand. Genomic Sci.">
        <title>Complete genome sequence of 'Thermobaculum terrenum' type strain (YNP1).</title>
        <authorList>
            <person name="Kiss H."/>
            <person name="Cleland D."/>
            <person name="Lapidus A."/>
            <person name="Lucas S."/>
            <person name="Glavina Del Rio T."/>
            <person name="Nolan M."/>
            <person name="Tice H."/>
            <person name="Han C."/>
            <person name="Goodwin L."/>
            <person name="Pitluck S."/>
            <person name="Liolios K."/>
            <person name="Ivanova N."/>
            <person name="Mavromatis K."/>
            <person name="Ovchinnikova G."/>
            <person name="Pati A."/>
            <person name="Chen A."/>
            <person name="Palaniappan K."/>
            <person name="Land M."/>
            <person name="Hauser L."/>
            <person name="Chang Y."/>
            <person name="Jeffries C."/>
            <person name="Lu M."/>
            <person name="Brettin T."/>
            <person name="Detter J."/>
            <person name="Goker M."/>
            <person name="Tindall B."/>
            <person name="Beck B."/>
            <person name="McDermott T."/>
            <person name="Woyke T."/>
            <person name="Bristow J."/>
            <person name="Eisen J."/>
            <person name="Markowitz V."/>
            <person name="Hugenholtz P."/>
            <person name="Kyrpides N."/>
            <person name="Klenk H."/>
            <person name="Cheng J."/>
        </authorList>
    </citation>
    <scope>NUCLEOTIDE SEQUENCE [LARGE SCALE GENOMIC DNA]</scope>
    <source>
        <strain evidence="10">ATCC BAA-798 / YNP1</strain>
    </source>
</reference>
<dbReference type="HOGENOM" id="CLU_016047_0_2_0"/>
<evidence type="ECO:0000259" key="8">
    <source>
        <dbReference type="PROSITE" id="PS50928"/>
    </source>
</evidence>
<feature type="transmembrane region" description="Helical" evidence="7">
    <location>
        <begin position="285"/>
        <end position="302"/>
    </location>
</feature>
<dbReference type="PANTHER" id="PTHR30193:SF1">
    <property type="entry name" value="ABC TRANSPORTER PERMEASE PROTEIN YESP-RELATED"/>
    <property type="match status" value="1"/>
</dbReference>
<gene>
    <name evidence="9" type="ordered locus">Tter_0263</name>
</gene>
<keyword evidence="10" id="KW-1185">Reference proteome</keyword>
<evidence type="ECO:0000256" key="2">
    <source>
        <dbReference type="ARBA" id="ARBA00022448"/>
    </source>
</evidence>
<dbReference type="OrthoDB" id="2168559at2"/>
<evidence type="ECO:0000313" key="9">
    <source>
        <dbReference type="EMBL" id="ACZ41185.1"/>
    </source>
</evidence>
<dbReference type="SUPFAM" id="SSF161098">
    <property type="entry name" value="MetI-like"/>
    <property type="match status" value="1"/>
</dbReference>
<keyword evidence="2 7" id="KW-0813">Transport</keyword>
<keyword evidence="3" id="KW-1003">Cell membrane</keyword>
<evidence type="ECO:0000313" key="10">
    <source>
        <dbReference type="Proteomes" id="UP000000323"/>
    </source>
</evidence>
<dbReference type="eggNOG" id="COG1175">
    <property type="taxonomic scope" value="Bacteria"/>
</dbReference>
<dbReference type="InterPro" id="IPR035906">
    <property type="entry name" value="MetI-like_sf"/>
</dbReference>
<accession>D1CE29</accession>
<dbReference type="KEGG" id="ttr:Tter_0263"/>
<feature type="transmembrane region" description="Helical" evidence="7">
    <location>
        <begin position="20"/>
        <end position="45"/>
    </location>
</feature>
<dbReference type="Gene3D" id="1.10.3720.10">
    <property type="entry name" value="MetI-like"/>
    <property type="match status" value="1"/>
</dbReference>
<sequence>MAMLGILPKGKLARREALWFWFFISPWVFGYLVFTLGPILASFYLSLTRYNIASPPKFIGLANYQLLLQDPIFWKSLKVSAYYTFLSVPLGIFFSLMLAVLLNQKVPALGVFRTLFYLPAILPAVAATLLFVWLLNPDFGIVNYVIRSLFGTNGLIPLGWNGPDWLGDPKWVIPSFTLISLWGFGGPMLIYLSALQGVPTQLYEAAIIDGAGRIKRFWHITIPMISPVILFTFITGIIGSFQVFTQAWVVNGGTGAPDYWSMFYVLYLFLNAFRRYRMGTAAAQAWLLFLVILALTILFLWASRRFVYYETSEGGRF</sequence>
<evidence type="ECO:0000256" key="3">
    <source>
        <dbReference type="ARBA" id="ARBA00022475"/>
    </source>
</evidence>
<keyword evidence="4 7" id="KW-0812">Transmembrane</keyword>
<dbReference type="GO" id="GO:0055085">
    <property type="term" value="P:transmembrane transport"/>
    <property type="evidence" value="ECO:0007669"/>
    <property type="project" value="InterPro"/>
</dbReference>
<evidence type="ECO:0000256" key="1">
    <source>
        <dbReference type="ARBA" id="ARBA00004651"/>
    </source>
</evidence>
<dbReference type="InterPro" id="IPR000515">
    <property type="entry name" value="MetI-like"/>
</dbReference>
<dbReference type="PROSITE" id="PS50928">
    <property type="entry name" value="ABC_TM1"/>
    <property type="match status" value="1"/>
</dbReference>
<evidence type="ECO:0000256" key="5">
    <source>
        <dbReference type="ARBA" id="ARBA00022989"/>
    </source>
</evidence>
<dbReference type="STRING" id="525904.Tter_0263"/>
<feature type="transmembrane region" description="Helical" evidence="7">
    <location>
        <begin position="81"/>
        <end position="102"/>
    </location>
</feature>
<evidence type="ECO:0000256" key="6">
    <source>
        <dbReference type="ARBA" id="ARBA00023136"/>
    </source>
</evidence>
<dbReference type="Pfam" id="PF00528">
    <property type="entry name" value="BPD_transp_1"/>
    <property type="match status" value="1"/>
</dbReference>
<dbReference type="InterPro" id="IPR051393">
    <property type="entry name" value="ABC_transporter_permease"/>
</dbReference>
<comment type="similarity">
    <text evidence="7">Belongs to the binding-protein-dependent transport system permease family.</text>
</comment>
<dbReference type="GO" id="GO:0005886">
    <property type="term" value="C:plasma membrane"/>
    <property type="evidence" value="ECO:0007669"/>
    <property type="project" value="UniProtKB-SubCell"/>
</dbReference>